<sequence>MNSLKQVHRGTIRPFAARHPGLVLLSLTTVGVALGIRYQAGALKKNDAAQRTSNENYYVSVDRSGGGI</sequence>
<dbReference type="OrthoDB" id="5210410at2759"/>
<name>A0A2T3A389_9PEZI</name>
<feature type="transmembrane region" description="Helical" evidence="1">
    <location>
        <begin position="21"/>
        <end position="40"/>
    </location>
</feature>
<protein>
    <submittedName>
        <fullName evidence="2">Uncharacterized protein</fullName>
    </submittedName>
</protein>
<evidence type="ECO:0000313" key="3">
    <source>
        <dbReference type="Proteomes" id="UP000241462"/>
    </source>
</evidence>
<reference evidence="2 3" key="1">
    <citation type="journal article" date="2018" name="Mycol. Prog.">
        <title>Coniella lustricola, a new species from submerged detritus.</title>
        <authorList>
            <person name="Raudabaugh D.B."/>
            <person name="Iturriaga T."/>
            <person name="Carver A."/>
            <person name="Mondo S."/>
            <person name="Pangilinan J."/>
            <person name="Lipzen A."/>
            <person name="He G."/>
            <person name="Amirebrahimi M."/>
            <person name="Grigoriev I.V."/>
            <person name="Miller A.N."/>
        </authorList>
    </citation>
    <scope>NUCLEOTIDE SEQUENCE [LARGE SCALE GENOMIC DNA]</scope>
    <source>
        <strain evidence="2 3">B22-T-1</strain>
    </source>
</reference>
<keyword evidence="3" id="KW-1185">Reference proteome</keyword>
<dbReference type="EMBL" id="KZ678489">
    <property type="protein sequence ID" value="PSR81985.1"/>
    <property type="molecule type" value="Genomic_DNA"/>
</dbReference>
<keyword evidence="1" id="KW-0472">Membrane</keyword>
<gene>
    <name evidence="2" type="ORF">BD289DRAFT_484132</name>
</gene>
<dbReference type="InParanoid" id="A0A2T3A389"/>
<dbReference type="AlphaFoldDB" id="A0A2T3A389"/>
<accession>A0A2T3A389</accession>
<organism evidence="2 3">
    <name type="scientific">Coniella lustricola</name>
    <dbReference type="NCBI Taxonomy" id="2025994"/>
    <lineage>
        <taxon>Eukaryota</taxon>
        <taxon>Fungi</taxon>
        <taxon>Dikarya</taxon>
        <taxon>Ascomycota</taxon>
        <taxon>Pezizomycotina</taxon>
        <taxon>Sordariomycetes</taxon>
        <taxon>Sordariomycetidae</taxon>
        <taxon>Diaporthales</taxon>
        <taxon>Schizoparmaceae</taxon>
        <taxon>Coniella</taxon>
    </lineage>
</organism>
<dbReference type="Proteomes" id="UP000241462">
    <property type="component" value="Unassembled WGS sequence"/>
</dbReference>
<proteinExistence type="predicted"/>
<evidence type="ECO:0000256" key="1">
    <source>
        <dbReference type="SAM" id="Phobius"/>
    </source>
</evidence>
<keyword evidence="1" id="KW-0812">Transmembrane</keyword>
<keyword evidence="1" id="KW-1133">Transmembrane helix</keyword>
<evidence type="ECO:0000313" key="2">
    <source>
        <dbReference type="EMBL" id="PSR81985.1"/>
    </source>
</evidence>